<sequence length="298" mass="34365">MKVVLGGIVRNIERNSSQILKFLFSLKQELPQLEVCLYENNSNDSTKEFLHSIQNDFIQIQTEDYLESFFLNSFPGRTYTNEGCRIHKIAFARNQLLKMIEKKKLTSEDFVIIMDLDINNPPEIKVIKFIIENFPDEAHVLFANGIQHNGHYYDGYEFRSEQLPYGPEILGETFWSDAHMGKIQKKYVPENSLIPVVSAFGGIAVYRANVIEGCSYSADVTDALHEFYSSLPIVDPTPKTHVDGCSLGVYLKDKNIFYKNNSGYNYPVAAEHVNFHLEIRKKGFTNMFICPFLYYYWG</sequence>
<organism evidence="1">
    <name type="scientific">viral metagenome</name>
    <dbReference type="NCBI Taxonomy" id="1070528"/>
    <lineage>
        <taxon>unclassified sequences</taxon>
        <taxon>metagenomes</taxon>
        <taxon>organismal metagenomes</taxon>
    </lineage>
</organism>
<evidence type="ECO:0000313" key="1">
    <source>
        <dbReference type="EMBL" id="QHT12299.1"/>
    </source>
</evidence>
<name>A0A6C0D8M4_9ZZZZ</name>
<proteinExistence type="predicted"/>
<dbReference type="EMBL" id="MN739543">
    <property type="protein sequence ID" value="QHT12299.1"/>
    <property type="molecule type" value="Genomic_DNA"/>
</dbReference>
<dbReference type="Pfam" id="PF11735">
    <property type="entry name" value="CAP59_mtransfer"/>
    <property type="match status" value="1"/>
</dbReference>
<dbReference type="AlphaFoldDB" id="A0A6C0D8M4"/>
<reference evidence="1" key="1">
    <citation type="journal article" date="2020" name="Nature">
        <title>Giant virus diversity and host interactions through global metagenomics.</title>
        <authorList>
            <person name="Schulz F."/>
            <person name="Roux S."/>
            <person name="Paez-Espino D."/>
            <person name="Jungbluth S."/>
            <person name="Walsh D.A."/>
            <person name="Denef V.J."/>
            <person name="McMahon K.D."/>
            <person name="Konstantinidis K.T."/>
            <person name="Eloe-Fadrosh E.A."/>
            <person name="Kyrpides N.C."/>
            <person name="Woyke T."/>
        </authorList>
    </citation>
    <scope>NUCLEOTIDE SEQUENCE</scope>
    <source>
        <strain evidence="1">GVMAG-M-3300023174-129</strain>
    </source>
</reference>
<dbReference type="InterPro" id="IPR021047">
    <property type="entry name" value="Mannosyltransferase_CMT1"/>
</dbReference>
<protein>
    <recommendedName>
        <fullName evidence="2">Glycosyltransferase 2-like domain-containing protein</fullName>
    </recommendedName>
</protein>
<accession>A0A6C0D8M4</accession>
<evidence type="ECO:0008006" key="2">
    <source>
        <dbReference type="Google" id="ProtNLM"/>
    </source>
</evidence>